<evidence type="ECO:0000313" key="3">
    <source>
        <dbReference type="Proteomes" id="UP000054422"/>
    </source>
</evidence>
<reference evidence="2 3" key="1">
    <citation type="submission" date="2014-05" db="EMBL/GenBank/DDBJ databases">
        <authorList>
            <person name="Rizzardi K."/>
            <person name="Winiecka-Krusnell J."/>
            <person name="Ramliden M."/>
            <person name="Alm E."/>
            <person name="Andersson S."/>
            <person name="Byfors S."/>
        </authorList>
    </citation>
    <scope>NUCLEOTIDE SEQUENCE [LARGE SCALE GENOMIC DNA]</scope>
    <source>
        <strain evidence="2 3">LEGN</strain>
    </source>
</reference>
<feature type="domain" description="SidC N-terminal" evidence="1">
    <location>
        <begin position="3"/>
        <end position="470"/>
    </location>
</feature>
<evidence type="ECO:0000313" key="2">
    <source>
        <dbReference type="EMBL" id="KGP63984.1"/>
    </source>
</evidence>
<organism evidence="2 3">
    <name type="scientific">Legionella norrlandica</name>
    <dbReference type="NCBI Taxonomy" id="1498499"/>
    <lineage>
        <taxon>Bacteria</taxon>
        <taxon>Pseudomonadati</taxon>
        <taxon>Pseudomonadota</taxon>
        <taxon>Gammaproteobacteria</taxon>
        <taxon>Legionellales</taxon>
        <taxon>Legionellaceae</taxon>
        <taxon>Legionella</taxon>
    </lineage>
</organism>
<dbReference type="OrthoDB" id="5653210at2"/>
<dbReference type="InterPro" id="IPR041264">
    <property type="entry name" value="SidC_N"/>
</dbReference>
<evidence type="ECO:0000259" key="1">
    <source>
        <dbReference type="Pfam" id="PF18219"/>
    </source>
</evidence>
<protein>
    <recommendedName>
        <fullName evidence="1">SidC N-terminal domain-containing protein</fullName>
    </recommendedName>
</protein>
<gene>
    <name evidence="2" type="ORF">EP47_08795</name>
</gene>
<dbReference type="RefSeq" id="WP_035887592.1">
    <property type="nucleotide sequence ID" value="NZ_JNCF01000007.1"/>
</dbReference>
<comment type="caution">
    <text evidence="2">The sequence shown here is derived from an EMBL/GenBank/DDBJ whole genome shotgun (WGS) entry which is preliminary data.</text>
</comment>
<name>A0A0A2SX38_9GAMM</name>
<keyword evidence="3" id="KW-1185">Reference proteome</keyword>
<dbReference type="Pfam" id="PF18219">
    <property type="entry name" value="SidC_N"/>
    <property type="match status" value="1"/>
</dbReference>
<dbReference type="Proteomes" id="UP000054422">
    <property type="component" value="Unassembled WGS sequence"/>
</dbReference>
<dbReference type="AlphaFoldDB" id="A0A0A2SX38"/>
<accession>A0A0A2SX38</accession>
<dbReference type="EMBL" id="JNCF01000007">
    <property type="protein sequence ID" value="KGP63984.1"/>
    <property type="molecule type" value="Genomic_DNA"/>
</dbReference>
<proteinExistence type="predicted"/>
<sequence length="637" mass="72545">MKLSLKEPLAPRYIYVNPKTNVIHLLMPIMSGTDIGLDNTCKSVYSLQEFFGLLDADKPHAASRILEDYKEALAFDIKYLPDSKEKALKERRLLQIDMYLSMLKHVQKEKLVTEPLKQVFPNYPAPLESLMQADDANLYSVILRPREQDVQLRTTAISPVFSAHHDDLVNGQVVHKDSLLYETLSSRYAGLVFTPKSKEGLIARVLSKLAGSPVDFEHIRALLTQETHAYLGIEVSFDQTQGGPYVRSVPVNQAYLDEELVLGVEHPGTHRDYTEALLEYCAPNLFDVIEDSPFYTVDNQEGLSLLTQFFLAELNIACREEEITGANLGQVLEAHVDLTSNLAKSVKQALAHRASVEEALIDYINQHQNEFQLTSPIPQERIATLKESFKSHYNTIKDSPHFDEFMLLSKKEGLFVAHQGCIATHFAHFMKTDFFNDTLEESTQAFLQNAQQDFETVDKPDNIIPHKNEHIHADMNEVELDLSKMDDHALQALYEDINSYQDPNLKEALLAQLKQERPDFKPQIDAKQFLQHVAYGQQIEAEVLLKKAPQLAQELLRANNIPFTDYSGRTFTCTAYEYAWWAKDSHMQRMLEKYIKQDEETRPLILERVKAIEELVPPPAAGGFFAPAKPRGLHYTT</sequence>
<feature type="non-terminal residue" evidence="2">
    <location>
        <position position="637"/>
    </location>
</feature>